<protein>
    <submittedName>
        <fullName evidence="2">Transcriptional regulator</fullName>
    </submittedName>
</protein>
<organism evidence="2 3">
    <name type="scientific">Gandjariella thermophila</name>
    <dbReference type="NCBI Taxonomy" id="1931992"/>
    <lineage>
        <taxon>Bacteria</taxon>
        <taxon>Bacillati</taxon>
        <taxon>Actinomycetota</taxon>
        <taxon>Actinomycetes</taxon>
        <taxon>Pseudonocardiales</taxon>
        <taxon>Pseudonocardiaceae</taxon>
        <taxon>Gandjariella</taxon>
    </lineage>
</organism>
<dbReference type="CDD" id="cd00093">
    <property type="entry name" value="HTH_XRE"/>
    <property type="match status" value="1"/>
</dbReference>
<dbReference type="Proteomes" id="UP000298860">
    <property type="component" value="Unassembled WGS sequence"/>
</dbReference>
<evidence type="ECO:0000313" key="3">
    <source>
        <dbReference type="Proteomes" id="UP000298860"/>
    </source>
</evidence>
<dbReference type="Pfam" id="PF13560">
    <property type="entry name" value="HTH_31"/>
    <property type="match status" value="1"/>
</dbReference>
<dbReference type="SMART" id="SM00530">
    <property type="entry name" value="HTH_XRE"/>
    <property type="match status" value="1"/>
</dbReference>
<accession>A0A4D4J1I8</accession>
<dbReference type="PROSITE" id="PS50943">
    <property type="entry name" value="HTH_CROC1"/>
    <property type="match status" value="1"/>
</dbReference>
<dbReference type="InterPro" id="IPR001387">
    <property type="entry name" value="Cro/C1-type_HTH"/>
</dbReference>
<dbReference type="GO" id="GO:0003677">
    <property type="term" value="F:DNA binding"/>
    <property type="evidence" value="ECO:0007669"/>
    <property type="project" value="InterPro"/>
</dbReference>
<name>A0A4D4J1I8_9PSEU</name>
<dbReference type="InterPro" id="IPR043917">
    <property type="entry name" value="DUF5753"/>
</dbReference>
<evidence type="ECO:0000313" key="2">
    <source>
        <dbReference type="EMBL" id="GDY28942.1"/>
    </source>
</evidence>
<gene>
    <name evidence="2" type="ORF">GTS_05750</name>
</gene>
<comment type="caution">
    <text evidence="2">The sequence shown here is derived from an EMBL/GenBank/DDBJ whole genome shotgun (WGS) entry which is preliminary data.</text>
</comment>
<proteinExistence type="predicted"/>
<dbReference type="EMBL" id="BJFL01000002">
    <property type="protein sequence ID" value="GDY28942.1"/>
    <property type="molecule type" value="Genomic_DNA"/>
</dbReference>
<reference evidence="3" key="1">
    <citation type="submission" date="2019-04" db="EMBL/GenBank/DDBJ databases">
        <title>Draft genome sequence of Pseudonocardiaceae bacterium SL3-2-4.</title>
        <authorList>
            <person name="Ningsih F."/>
            <person name="Yokota A."/>
            <person name="Sakai Y."/>
            <person name="Nanatani K."/>
            <person name="Yabe S."/>
            <person name="Oetari A."/>
            <person name="Sjamsuridzal W."/>
        </authorList>
    </citation>
    <scope>NUCLEOTIDE SEQUENCE [LARGE SCALE GENOMIC DNA]</scope>
    <source>
        <strain evidence="3">SL3-2-4</strain>
    </source>
</reference>
<dbReference type="OrthoDB" id="2991476at2"/>
<keyword evidence="3" id="KW-1185">Reference proteome</keyword>
<dbReference type="RefSeq" id="WP_137812137.1">
    <property type="nucleotide sequence ID" value="NZ_BJFL01000002.1"/>
</dbReference>
<feature type="domain" description="HTH cro/C1-type" evidence="1">
    <location>
        <begin position="17"/>
        <end position="71"/>
    </location>
</feature>
<dbReference type="Gene3D" id="1.10.260.40">
    <property type="entry name" value="lambda repressor-like DNA-binding domains"/>
    <property type="match status" value="1"/>
</dbReference>
<dbReference type="AlphaFoldDB" id="A0A4D4J1I8"/>
<dbReference type="SUPFAM" id="SSF47413">
    <property type="entry name" value="lambda repressor-like DNA-binding domains"/>
    <property type="match status" value="1"/>
</dbReference>
<evidence type="ECO:0000259" key="1">
    <source>
        <dbReference type="PROSITE" id="PS50943"/>
    </source>
</evidence>
<dbReference type="Pfam" id="PF19054">
    <property type="entry name" value="DUF5753"/>
    <property type="match status" value="1"/>
</dbReference>
<sequence length="283" mass="30799">MAATPGTPRARALSAALREARKASGFGVRELARRLSLGHVQISQWESGHRVPRLEAVAMILAVIGTPRDERERILGLARNVNEPNWLTVGVNGIPQQLAGVVECERTASAITAWSPLLIPGLLQTVDYVRVIQQNGGRLSASDVELRVMLKASRSEVISRRIAPVRFTALIGEWALREPIGPPAVMVDQLNHLLAMATRPNVTLRVVPRHVGWHPGLMGPFMLFDFPDAPPVLYLEHHSSGAFIPTEHDVAAYRKAMAWLGELALGPDESAALIATLIEEAAT</sequence>
<dbReference type="InterPro" id="IPR010982">
    <property type="entry name" value="Lambda_DNA-bd_dom_sf"/>
</dbReference>